<proteinExistence type="predicted"/>
<protein>
    <recommendedName>
        <fullName evidence="3">B12-binding domain-containing protein</fullName>
    </recommendedName>
</protein>
<keyword evidence="2" id="KW-0170">Cobalt</keyword>
<dbReference type="PANTHER" id="PTHR45833:SF1">
    <property type="entry name" value="METHIONINE SYNTHASE"/>
    <property type="match status" value="1"/>
</dbReference>
<reference evidence="5" key="1">
    <citation type="submission" date="2024-02" db="UniProtKB">
        <authorList>
            <consortium name="WormBaseParasite"/>
        </authorList>
    </citation>
    <scope>IDENTIFICATION</scope>
</reference>
<keyword evidence="1" id="KW-0479">Metal-binding</keyword>
<evidence type="ECO:0000259" key="3">
    <source>
        <dbReference type="PROSITE" id="PS51332"/>
    </source>
</evidence>
<dbReference type="SUPFAM" id="SSF52242">
    <property type="entry name" value="Cobalamin (vitamin B12)-binding domain"/>
    <property type="match status" value="1"/>
</dbReference>
<dbReference type="AlphaFoldDB" id="A0AAF3J8A7"/>
<dbReference type="GO" id="GO:0046653">
    <property type="term" value="P:tetrahydrofolate metabolic process"/>
    <property type="evidence" value="ECO:0007669"/>
    <property type="project" value="TreeGrafter"/>
</dbReference>
<dbReference type="Proteomes" id="UP000887575">
    <property type="component" value="Unassembled WGS sequence"/>
</dbReference>
<dbReference type="PROSITE" id="PS51332">
    <property type="entry name" value="B12_BINDING"/>
    <property type="match status" value="1"/>
</dbReference>
<dbReference type="GO" id="GO:0008705">
    <property type="term" value="F:methionine synthase activity"/>
    <property type="evidence" value="ECO:0007669"/>
    <property type="project" value="TreeGrafter"/>
</dbReference>
<dbReference type="GO" id="GO:0031419">
    <property type="term" value="F:cobalamin binding"/>
    <property type="evidence" value="ECO:0007669"/>
    <property type="project" value="InterPro"/>
</dbReference>
<evidence type="ECO:0000313" key="4">
    <source>
        <dbReference type="Proteomes" id="UP000887575"/>
    </source>
</evidence>
<evidence type="ECO:0000313" key="5">
    <source>
        <dbReference type="WBParaSite" id="MBELARI_LOCUS269"/>
    </source>
</evidence>
<dbReference type="GO" id="GO:0005829">
    <property type="term" value="C:cytosol"/>
    <property type="evidence" value="ECO:0007669"/>
    <property type="project" value="TreeGrafter"/>
</dbReference>
<evidence type="ECO:0000256" key="2">
    <source>
        <dbReference type="ARBA" id="ARBA00023285"/>
    </source>
</evidence>
<organism evidence="4 5">
    <name type="scientific">Mesorhabditis belari</name>
    <dbReference type="NCBI Taxonomy" id="2138241"/>
    <lineage>
        <taxon>Eukaryota</taxon>
        <taxon>Metazoa</taxon>
        <taxon>Ecdysozoa</taxon>
        <taxon>Nematoda</taxon>
        <taxon>Chromadorea</taxon>
        <taxon>Rhabditida</taxon>
        <taxon>Rhabditina</taxon>
        <taxon>Rhabditomorpha</taxon>
        <taxon>Rhabditoidea</taxon>
        <taxon>Rhabditidae</taxon>
        <taxon>Mesorhabditinae</taxon>
        <taxon>Mesorhabditis</taxon>
    </lineage>
</organism>
<evidence type="ECO:0000256" key="1">
    <source>
        <dbReference type="ARBA" id="ARBA00022723"/>
    </source>
</evidence>
<keyword evidence="4" id="KW-1185">Reference proteome</keyword>
<dbReference type="Gene3D" id="3.40.50.280">
    <property type="entry name" value="Cobalamin-binding domain"/>
    <property type="match status" value="1"/>
</dbReference>
<dbReference type="InterPro" id="IPR006158">
    <property type="entry name" value="Cobalamin-bd"/>
</dbReference>
<feature type="domain" description="B12-binding" evidence="3">
    <location>
        <begin position="100"/>
        <end position="133"/>
    </location>
</feature>
<accession>A0AAF3J8A7</accession>
<dbReference type="WBParaSite" id="MBELARI_LOCUS269">
    <property type="protein sequence ID" value="MBELARI_LOCUS269"/>
    <property type="gene ID" value="MBELARI_LOCUS269"/>
</dbReference>
<name>A0AAF3J8A7_9BILA</name>
<dbReference type="GO" id="GO:0046872">
    <property type="term" value="F:metal ion binding"/>
    <property type="evidence" value="ECO:0007669"/>
    <property type="project" value="UniProtKB-KW"/>
</dbReference>
<dbReference type="PANTHER" id="PTHR45833">
    <property type="entry name" value="METHIONINE SYNTHASE"/>
    <property type="match status" value="1"/>
</dbReference>
<sequence>MHSCLVPKVQNNTILGDQKRFRQGQSIAVWSAVPALGAARGDAPAYRGNVQLQRVVDYLLSECRPAINQHSEFMLLAGLKPVKIGAQTNFVNIGERVPTKDPWFPATVKGDMHDIGKNIVAVVLGCNNFKVRL</sequence>
<dbReference type="GO" id="GO:0050667">
    <property type="term" value="P:homocysteine metabolic process"/>
    <property type="evidence" value="ECO:0007669"/>
    <property type="project" value="TreeGrafter"/>
</dbReference>
<dbReference type="InterPro" id="IPR050554">
    <property type="entry name" value="Met_Synthase/Corrinoid"/>
</dbReference>
<dbReference type="InterPro" id="IPR036724">
    <property type="entry name" value="Cobalamin-bd_sf"/>
</dbReference>